<feature type="region of interest" description="Disordered" evidence="2">
    <location>
        <begin position="1"/>
        <end position="30"/>
    </location>
</feature>
<dbReference type="PANTHER" id="PTHR46978:SF9">
    <property type="entry name" value="TRANSCRIPTION FACTOR INTERACTOR AND REGULATOR CCHC(ZN) FAMILY"/>
    <property type="match status" value="1"/>
</dbReference>
<feature type="region of interest" description="Disordered" evidence="2">
    <location>
        <begin position="293"/>
        <end position="366"/>
    </location>
</feature>
<feature type="compositionally biased region" description="Basic residues" evidence="2">
    <location>
        <begin position="1"/>
        <end position="11"/>
    </location>
</feature>
<dbReference type="AlphaFoldDB" id="A0AAD8JY18"/>
<proteinExistence type="predicted"/>
<evidence type="ECO:0000256" key="1">
    <source>
        <dbReference type="PROSITE-ProRule" id="PRU00047"/>
    </source>
</evidence>
<reference evidence="4" key="1">
    <citation type="journal article" date="2023" name="bioRxiv">
        <title>Improved chromosome-level genome assembly for marigold (Tagetes erecta).</title>
        <authorList>
            <person name="Jiang F."/>
            <person name="Yuan L."/>
            <person name="Wang S."/>
            <person name="Wang H."/>
            <person name="Xu D."/>
            <person name="Wang A."/>
            <person name="Fan W."/>
        </authorList>
    </citation>
    <scope>NUCLEOTIDE SEQUENCE</scope>
    <source>
        <strain evidence="4">WSJ</strain>
        <tissue evidence="4">Leaf</tissue>
    </source>
</reference>
<keyword evidence="1" id="KW-0862">Zinc</keyword>
<dbReference type="InterPro" id="IPR001878">
    <property type="entry name" value="Znf_CCHC"/>
</dbReference>
<feature type="domain" description="CCHC-type" evidence="3">
    <location>
        <begin position="250"/>
        <end position="263"/>
    </location>
</feature>
<evidence type="ECO:0000256" key="2">
    <source>
        <dbReference type="SAM" id="MobiDB-lite"/>
    </source>
</evidence>
<organism evidence="4 5">
    <name type="scientific">Tagetes erecta</name>
    <name type="common">African marigold</name>
    <dbReference type="NCBI Taxonomy" id="13708"/>
    <lineage>
        <taxon>Eukaryota</taxon>
        <taxon>Viridiplantae</taxon>
        <taxon>Streptophyta</taxon>
        <taxon>Embryophyta</taxon>
        <taxon>Tracheophyta</taxon>
        <taxon>Spermatophyta</taxon>
        <taxon>Magnoliopsida</taxon>
        <taxon>eudicotyledons</taxon>
        <taxon>Gunneridae</taxon>
        <taxon>Pentapetalae</taxon>
        <taxon>asterids</taxon>
        <taxon>campanulids</taxon>
        <taxon>Asterales</taxon>
        <taxon>Asteraceae</taxon>
        <taxon>Asteroideae</taxon>
        <taxon>Heliantheae alliance</taxon>
        <taxon>Tageteae</taxon>
        <taxon>Tagetes</taxon>
    </lineage>
</organism>
<comment type="caution">
    <text evidence="4">The sequence shown here is derived from an EMBL/GenBank/DDBJ whole genome shotgun (WGS) entry which is preliminary data.</text>
</comment>
<feature type="domain" description="CCHC-type" evidence="3">
    <location>
        <begin position="279"/>
        <end position="292"/>
    </location>
</feature>
<dbReference type="Proteomes" id="UP001229421">
    <property type="component" value="Unassembled WGS sequence"/>
</dbReference>
<feature type="domain" description="CCHC-type" evidence="3">
    <location>
        <begin position="131"/>
        <end position="146"/>
    </location>
</feature>
<name>A0AAD8JY18_TARER</name>
<keyword evidence="1" id="KW-0479">Metal-binding</keyword>
<evidence type="ECO:0000313" key="4">
    <source>
        <dbReference type="EMBL" id="KAK1411561.1"/>
    </source>
</evidence>
<dbReference type="Pfam" id="PF00098">
    <property type="entry name" value="zf-CCHC"/>
    <property type="match status" value="3"/>
</dbReference>
<evidence type="ECO:0000259" key="3">
    <source>
        <dbReference type="PROSITE" id="PS50158"/>
    </source>
</evidence>
<dbReference type="SMART" id="SM00343">
    <property type="entry name" value="ZnF_C2HC"/>
    <property type="match status" value="6"/>
</dbReference>
<dbReference type="InterPro" id="IPR036875">
    <property type="entry name" value="Znf_CCHC_sf"/>
</dbReference>
<keyword evidence="1" id="KW-0863">Zinc-finger</keyword>
<dbReference type="PANTHER" id="PTHR46978">
    <property type="entry name" value="ZINC KNUCKLE (CCHC-TYPE) FAMILY PROTEIN"/>
    <property type="match status" value="1"/>
</dbReference>
<keyword evidence="5" id="KW-1185">Reference proteome</keyword>
<dbReference type="SUPFAM" id="SSF57756">
    <property type="entry name" value="Retrovirus zinc finger-like domains"/>
    <property type="match status" value="3"/>
</dbReference>
<dbReference type="Gene3D" id="4.10.60.10">
    <property type="entry name" value="Zinc finger, CCHC-type"/>
    <property type="match status" value="3"/>
</dbReference>
<dbReference type="GO" id="GO:0003676">
    <property type="term" value="F:nucleic acid binding"/>
    <property type="evidence" value="ECO:0007669"/>
    <property type="project" value="InterPro"/>
</dbReference>
<feature type="domain" description="CCHC-type" evidence="3">
    <location>
        <begin position="172"/>
        <end position="187"/>
    </location>
</feature>
<accession>A0AAD8JY18</accession>
<evidence type="ECO:0000313" key="5">
    <source>
        <dbReference type="Proteomes" id="UP001229421"/>
    </source>
</evidence>
<sequence>MGKSARKRTRNPKSEQDPPAPIVLSSDDEADEDLSLKIVEKAMLRAAGNQTTSSPPIEVKKKKIKKSKENNKKIEPQIVPVEDVEIKEEYGDAPTETEATDPSEKSDNIVLRKLLRGPRYFDPPDNSWGNCYNCGEGGHTAANCTSAKRKKPCFVCGSLEHNVKQCNKGKDCFICKKGGHRAKDCPEKSNFGLQSAKICLKCGNSGHEMFSCKGNYSSNDLKEIQCYVCKCFGHLCCVNYAGEGPLEVSCYRCGQLGHSGWECARVHAETTSNGTPSSCYKCGQEGHMARKCTTSAKKEKKKRESPSLKKSHSKGKYGNHLGVRSVPHDLGNARKRNKTQYGQPSSSQSKPRGRGGWITEDPGDYDHNYNLQHNNHGWGSPKTPVRHKSNDRFHGSGYKSSNDRFHGGSGYNNTGFHSNQGKYHYDSAIGSNGYQQRFSASRFGSSSNYGKREYTWDY</sequence>
<dbReference type="GO" id="GO:0008270">
    <property type="term" value="F:zinc ion binding"/>
    <property type="evidence" value="ECO:0007669"/>
    <property type="project" value="UniProtKB-KW"/>
</dbReference>
<gene>
    <name evidence="4" type="ORF">QVD17_38111</name>
</gene>
<dbReference type="PROSITE" id="PS50158">
    <property type="entry name" value="ZF_CCHC"/>
    <property type="match status" value="4"/>
</dbReference>
<feature type="compositionally biased region" description="Polar residues" evidence="2">
    <location>
        <begin position="339"/>
        <end position="350"/>
    </location>
</feature>
<protein>
    <recommendedName>
        <fullName evidence="3">CCHC-type domain-containing protein</fullName>
    </recommendedName>
</protein>
<feature type="compositionally biased region" description="Basic residues" evidence="2">
    <location>
        <begin position="308"/>
        <end position="317"/>
    </location>
</feature>
<feature type="region of interest" description="Disordered" evidence="2">
    <location>
        <begin position="46"/>
        <end position="107"/>
    </location>
</feature>
<dbReference type="EMBL" id="JAUHHV010000010">
    <property type="protein sequence ID" value="KAK1411561.1"/>
    <property type="molecule type" value="Genomic_DNA"/>
</dbReference>